<evidence type="ECO:0008006" key="8">
    <source>
        <dbReference type="Google" id="ProtNLM"/>
    </source>
</evidence>
<evidence type="ECO:0000256" key="1">
    <source>
        <dbReference type="ARBA" id="ARBA00004141"/>
    </source>
</evidence>
<organism evidence="6 7">
    <name type="scientific">Cladophialophora chaetospira</name>
    <dbReference type="NCBI Taxonomy" id="386627"/>
    <lineage>
        <taxon>Eukaryota</taxon>
        <taxon>Fungi</taxon>
        <taxon>Dikarya</taxon>
        <taxon>Ascomycota</taxon>
        <taxon>Pezizomycotina</taxon>
        <taxon>Eurotiomycetes</taxon>
        <taxon>Chaetothyriomycetidae</taxon>
        <taxon>Chaetothyriales</taxon>
        <taxon>Herpotrichiellaceae</taxon>
        <taxon>Cladophialophora</taxon>
    </lineage>
</organism>
<proteinExistence type="predicted"/>
<gene>
    <name evidence="6" type="ORF">H2200_003010</name>
</gene>
<feature type="transmembrane region" description="Helical" evidence="5">
    <location>
        <begin position="460"/>
        <end position="483"/>
    </location>
</feature>
<dbReference type="Proteomes" id="UP001172673">
    <property type="component" value="Unassembled WGS sequence"/>
</dbReference>
<feature type="transmembrane region" description="Helical" evidence="5">
    <location>
        <begin position="219"/>
        <end position="239"/>
    </location>
</feature>
<dbReference type="EMBL" id="JAPDRK010000004">
    <property type="protein sequence ID" value="KAJ9613069.1"/>
    <property type="molecule type" value="Genomic_DNA"/>
</dbReference>
<keyword evidence="7" id="KW-1185">Reference proteome</keyword>
<feature type="transmembrane region" description="Helical" evidence="5">
    <location>
        <begin position="64"/>
        <end position="88"/>
    </location>
</feature>
<accession>A0AA39CL29</accession>
<evidence type="ECO:0000256" key="3">
    <source>
        <dbReference type="ARBA" id="ARBA00022989"/>
    </source>
</evidence>
<evidence type="ECO:0000256" key="5">
    <source>
        <dbReference type="SAM" id="Phobius"/>
    </source>
</evidence>
<keyword evidence="3 5" id="KW-1133">Transmembrane helix</keyword>
<dbReference type="InterPro" id="IPR002293">
    <property type="entry name" value="AA/rel_permease1"/>
</dbReference>
<dbReference type="Gene3D" id="1.20.1740.10">
    <property type="entry name" value="Amino acid/polyamine transporter I"/>
    <property type="match status" value="1"/>
</dbReference>
<dbReference type="Pfam" id="PF13520">
    <property type="entry name" value="AA_permease_2"/>
    <property type="match status" value="1"/>
</dbReference>
<keyword evidence="4 5" id="KW-0472">Membrane</keyword>
<keyword evidence="2 5" id="KW-0812">Transmembrane</keyword>
<protein>
    <recommendedName>
        <fullName evidence="8">High-affinity methionine permease</fullName>
    </recommendedName>
</protein>
<feature type="transmembrane region" description="Helical" evidence="5">
    <location>
        <begin position="297"/>
        <end position="319"/>
    </location>
</feature>
<dbReference type="InterPro" id="IPR050598">
    <property type="entry name" value="AminoAcid_Transporter"/>
</dbReference>
<feature type="transmembrane region" description="Helical" evidence="5">
    <location>
        <begin position="398"/>
        <end position="417"/>
    </location>
</feature>
<evidence type="ECO:0000313" key="6">
    <source>
        <dbReference type="EMBL" id="KAJ9613069.1"/>
    </source>
</evidence>
<comment type="subcellular location">
    <subcellularLocation>
        <location evidence="1">Membrane</location>
        <topology evidence="1">Multi-pass membrane protein</topology>
    </subcellularLocation>
</comment>
<comment type="caution">
    <text evidence="6">The sequence shown here is derived from an EMBL/GenBank/DDBJ whole genome shotgun (WGS) entry which is preliminary data.</text>
</comment>
<feature type="transmembrane region" description="Helical" evidence="5">
    <location>
        <begin position="429"/>
        <end position="448"/>
    </location>
</feature>
<feature type="transmembrane region" description="Helical" evidence="5">
    <location>
        <begin position="188"/>
        <end position="207"/>
    </location>
</feature>
<feature type="transmembrane region" description="Helical" evidence="5">
    <location>
        <begin position="155"/>
        <end position="176"/>
    </location>
</feature>
<name>A0AA39CL29_9EURO</name>
<reference evidence="6" key="1">
    <citation type="submission" date="2022-10" db="EMBL/GenBank/DDBJ databases">
        <title>Culturing micro-colonial fungi from biological soil crusts in the Mojave desert and describing Neophaeococcomyces mojavensis, and introducing the new genera and species Taxawa tesnikishii.</title>
        <authorList>
            <person name="Kurbessoian T."/>
            <person name="Stajich J.E."/>
        </authorList>
    </citation>
    <scope>NUCLEOTIDE SEQUENCE</scope>
    <source>
        <strain evidence="6">TK_41</strain>
    </source>
</reference>
<feature type="transmembrane region" description="Helical" evidence="5">
    <location>
        <begin position="260"/>
        <end position="277"/>
    </location>
</feature>
<evidence type="ECO:0000256" key="4">
    <source>
        <dbReference type="ARBA" id="ARBA00023136"/>
    </source>
</evidence>
<dbReference type="GO" id="GO:0016020">
    <property type="term" value="C:membrane"/>
    <property type="evidence" value="ECO:0007669"/>
    <property type="project" value="UniProtKB-SubCell"/>
</dbReference>
<evidence type="ECO:0000313" key="7">
    <source>
        <dbReference type="Proteomes" id="UP001172673"/>
    </source>
</evidence>
<feature type="transmembrane region" description="Helical" evidence="5">
    <location>
        <begin position="495"/>
        <end position="518"/>
    </location>
</feature>
<dbReference type="PANTHER" id="PTHR11785:SF353">
    <property type="entry name" value="METHIONINE TRANSPORTER (EUROFUNG)"/>
    <property type="match status" value="1"/>
</dbReference>
<dbReference type="GO" id="GO:0015179">
    <property type="term" value="F:L-amino acid transmembrane transporter activity"/>
    <property type="evidence" value="ECO:0007669"/>
    <property type="project" value="TreeGrafter"/>
</dbReference>
<feature type="transmembrane region" description="Helical" evidence="5">
    <location>
        <begin position="100"/>
        <end position="122"/>
    </location>
</feature>
<sequence>MVALSRFNPFQKDHAQEAAVSGNDARADFIGNGDLSYAVEHGGNGSGPSYQEASGAPVEKDSPFGYGVGPITIVFLNISMMIGTGVYSTPAAVLGGVGSVGLALFYWVIGFLFTASSLAVYIEFTSYYPNRSGSEVVYLEQAYPRPRYLFPTTFALFYTVLSFSSSNCIVLANYLFQINGHAPTDWQLKGVAIASFTVVTLFIAFNTRFSYLLSNAVGIVKLLTLIFVSITGLVVLGGHTRVKNPTASFRNPFSGTSDQPYGLTFALVMIYFSYGGYNNAFNVVNEVKNPVRNLKIYSFVSLLVVATLYILANIAYIAAVPLDELKASKQIAASLFFEKVFGSSGAVKGLNLLIALSAFGNLVSSNIGLSRLTRESGRQGVLPFPRFWASTRPFGTPLGPYAVRFGLTVLMILAPPAGDAFNFIVSLQIYPYNIFNFFLAVGIYLVRWHRKKADLPRASFKAWDVAVVFNILVNLYLIVMPWYPPAAGRNGGNFTFWYGSATAAGCGIVVLCGIYYYVWIYGIPYLQGARTRQKILKLEGGANTHRLVRVPLSELEEWDRTHDPLGRLISGVTAVDSKSSDDGEWQGVTSVTHEVKV</sequence>
<evidence type="ECO:0000256" key="2">
    <source>
        <dbReference type="ARBA" id="ARBA00022692"/>
    </source>
</evidence>
<dbReference type="PANTHER" id="PTHR11785">
    <property type="entry name" value="AMINO ACID TRANSPORTER"/>
    <property type="match status" value="1"/>
</dbReference>
<dbReference type="AlphaFoldDB" id="A0AA39CL29"/>